<dbReference type="EMBL" id="UGEM01000004">
    <property type="protein sequence ID" value="STP16751.1"/>
    <property type="molecule type" value="Genomic_DNA"/>
</dbReference>
<accession>A0A377JXU5</accession>
<sequence>MFYVGQKSEKGDQALNWGKEEYAFNGLVLLFKGLIMKLNLKGFFKAASLCSLAFALTGCITWGLVSNTASRPHAEQWRSDTIKGLSLAEDSNGTKGYVFVGESLDYLLTTGGDEVVNMLNDPAIHGERITVSDNAKFILSSSNKNFSGAITLYYDWNNEEDKALATQYGFICDTRRCTWMLDGLKGSIHQKNKKADYSNVMVFHQPFTVGFYEYKATDGVPHGLVNALLPVTLTLDIVTSPLQFPDFMHDQKLLIAAGKRIHAVCPFTD</sequence>
<feature type="transmembrane region" description="Helical" evidence="1">
    <location>
        <begin position="42"/>
        <end position="65"/>
    </location>
</feature>
<reference evidence="2 3" key="1">
    <citation type="submission" date="2018-06" db="EMBL/GenBank/DDBJ databases">
        <authorList>
            <consortium name="Pathogen Informatics"/>
            <person name="Doyle S."/>
        </authorList>
    </citation>
    <scope>NUCLEOTIDE SEQUENCE [LARGE SCALE GENOMIC DNA]</scope>
    <source>
        <strain evidence="2 3">NCTC9075</strain>
    </source>
</reference>
<dbReference type="AlphaFoldDB" id="A0A377JXU5"/>
<keyword evidence="1" id="KW-0812">Transmembrane</keyword>
<evidence type="ECO:0000313" key="3">
    <source>
        <dbReference type="Proteomes" id="UP000254181"/>
    </source>
</evidence>
<proteinExistence type="predicted"/>
<organism evidence="2 3">
    <name type="scientific">Escherichia coli</name>
    <dbReference type="NCBI Taxonomy" id="562"/>
    <lineage>
        <taxon>Bacteria</taxon>
        <taxon>Pseudomonadati</taxon>
        <taxon>Pseudomonadota</taxon>
        <taxon>Gammaproteobacteria</taxon>
        <taxon>Enterobacterales</taxon>
        <taxon>Enterobacteriaceae</taxon>
        <taxon>Escherichia</taxon>
    </lineage>
</organism>
<keyword evidence="1" id="KW-1133">Transmembrane helix</keyword>
<name>A0A377JXU5_ECOLX</name>
<keyword evidence="2" id="KW-0449">Lipoprotein</keyword>
<dbReference type="NCBIfam" id="NF007580">
    <property type="entry name" value="PRK10215.1"/>
    <property type="match status" value="1"/>
</dbReference>
<evidence type="ECO:0000313" key="2">
    <source>
        <dbReference type="EMBL" id="STP16751.1"/>
    </source>
</evidence>
<keyword evidence="1" id="KW-0472">Membrane</keyword>
<protein>
    <submittedName>
        <fullName evidence="2">Putative lipoprotein</fullName>
    </submittedName>
</protein>
<gene>
    <name evidence="2" type="ORF">NCTC9075_00151</name>
</gene>
<evidence type="ECO:0000256" key="1">
    <source>
        <dbReference type="SAM" id="Phobius"/>
    </source>
</evidence>
<dbReference type="Proteomes" id="UP000254181">
    <property type="component" value="Unassembled WGS sequence"/>
</dbReference>